<dbReference type="Gene3D" id="3.30.160.60">
    <property type="entry name" value="Classic Zinc Finger"/>
    <property type="match status" value="1"/>
</dbReference>
<dbReference type="Pfam" id="PF13912">
    <property type="entry name" value="zf-C2H2_6"/>
    <property type="match status" value="1"/>
</dbReference>
<keyword evidence="1" id="KW-0862">Zinc</keyword>
<dbReference type="PROSITE" id="PS50157">
    <property type="entry name" value="ZINC_FINGER_C2H2_2"/>
    <property type="match status" value="1"/>
</dbReference>
<dbReference type="PANTHER" id="PTHR47591:SF1">
    <property type="entry name" value="ZINC FINGER PROTEIN ZAT2-RELATED"/>
    <property type="match status" value="1"/>
</dbReference>
<evidence type="ECO:0000259" key="3">
    <source>
        <dbReference type="PROSITE" id="PS50157"/>
    </source>
</evidence>
<dbReference type="AlphaFoldDB" id="A0A6V7PJ09"/>
<feature type="region of interest" description="Disordered" evidence="2">
    <location>
        <begin position="137"/>
        <end position="161"/>
    </location>
</feature>
<evidence type="ECO:0000313" key="4">
    <source>
        <dbReference type="EMBL" id="CAD1830628.1"/>
    </source>
</evidence>
<accession>A0A6V7PJ09</accession>
<dbReference type="SMART" id="SM00355">
    <property type="entry name" value="ZnF_C2H2"/>
    <property type="match status" value="1"/>
</dbReference>
<organism evidence="4">
    <name type="scientific">Ananas comosus var. bracteatus</name>
    <name type="common">red pineapple</name>
    <dbReference type="NCBI Taxonomy" id="296719"/>
    <lineage>
        <taxon>Eukaryota</taxon>
        <taxon>Viridiplantae</taxon>
        <taxon>Streptophyta</taxon>
        <taxon>Embryophyta</taxon>
        <taxon>Tracheophyta</taxon>
        <taxon>Spermatophyta</taxon>
        <taxon>Magnoliopsida</taxon>
        <taxon>Liliopsida</taxon>
        <taxon>Poales</taxon>
        <taxon>Bromeliaceae</taxon>
        <taxon>Bromelioideae</taxon>
        <taxon>Ananas</taxon>
    </lineage>
</organism>
<dbReference type="PROSITE" id="PS00028">
    <property type="entry name" value="ZINC_FINGER_C2H2_1"/>
    <property type="match status" value="1"/>
</dbReference>
<dbReference type="SUPFAM" id="SSF57667">
    <property type="entry name" value="beta-beta-alpha zinc fingers"/>
    <property type="match status" value="1"/>
</dbReference>
<dbReference type="GO" id="GO:0008270">
    <property type="term" value="F:zinc ion binding"/>
    <property type="evidence" value="ECO:0007669"/>
    <property type="project" value="UniProtKB-KW"/>
</dbReference>
<sequence>MSAPHPPLLPHHPSTFSAVGGGGDGGDDPAKNRPRKSSHEADAAAAVGNEDDENEEGEEAAPPKQQQQQRRRRRIPEGPLQCPVCGRTFKSAKALHGHMRCHPERNWRGVTPPTTAITVRLGEKEAAADSLMLLSAQPQDQAEEEGAGSVSKSRDKGTTTITTKTKQSITISNDMGALSKLWYLIPSHMLFLGLQFLYKKLKIPPSSAAVAATRHSLVA</sequence>
<feature type="compositionally biased region" description="Pro residues" evidence="2">
    <location>
        <begin position="1"/>
        <end position="10"/>
    </location>
</feature>
<gene>
    <name evidence="4" type="ORF">CB5_LOCUS13839</name>
</gene>
<dbReference type="InterPro" id="IPR013087">
    <property type="entry name" value="Znf_C2H2_type"/>
</dbReference>
<keyword evidence="1" id="KW-0479">Metal-binding</keyword>
<reference evidence="4" key="1">
    <citation type="submission" date="2020-07" db="EMBL/GenBank/DDBJ databases">
        <authorList>
            <person name="Lin J."/>
        </authorList>
    </citation>
    <scope>NUCLEOTIDE SEQUENCE</scope>
</reference>
<dbReference type="PANTHER" id="PTHR47591">
    <property type="entry name" value="ZINC FINGER PROTEIN ZAT2-RELATED"/>
    <property type="match status" value="1"/>
</dbReference>
<feature type="region of interest" description="Disordered" evidence="2">
    <location>
        <begin position="1"/>
        <end position="83"/>
    </location>
</feature>
<dbReference type="EMBL" id="LR862148">
    <property type="protein sequence ID" value="CAD1830628.1"/>
    <property type="molecule type" value="Genomic_DNA"/>
</dbReference>
<name>A0A6V7PJ09_ANACO</name>
<dbReference type="InterPro" id="IPR036236">
    <property type="entry name" value="Znf_C2H2_sf"/>
</dbReference>
<proteinExistence type="predicted"/>
<protein>
    <recommendedName>
        <fullName evidence="3">C2H2-type domain-containing protein</fullName>
    </recommendedName>
</protein>
<evidence type="ECO:0000256" key="2">
    <source>
        <dbReference type="SAM" id="MobiDB-lite"/>
    </source>
</evidence>
<feature type="domain" description="C2H2-type" evidence="3">
    <location>
        <begin position="80"/>
        <end position="107"/>
    </location>
</feature>
<feature type="compositionally biased region" description="Acidic residues" evidence="2">
    <location>
        <begin position="49"/>
        <end position="59"/>
    </location>
</feature>
<evidence type="ECO:0000256" key="1">
    <source>
        <dbReference type="PROSITE-ProRule" id="PRU00042"/>
    </source>
</evidence>
<keyword evidence="1" id="KW-0863">Zinc-finger</keyword>